<evidence type="ECO:0000256" key="1">
    <source>
        <dbReference type="SAM" id="MobiDB-lite"/>
    </source>
</evidence>
<name>A0A8J6CFV5_DIALT</name>
<organism evidence="2 3">
    <name type="scientific">Diacronema lutheri</name>
    <name type="common">Unicellular marine alga</name>
    <name type="synonym">Monochrysis lutheri</name>
    <dbReference type="NCBI Taxonomy" id="2081491"/>
    <lineage>
        <taxon>Eukaryota</taxon>
        <taxon>Haptista</taxon>
        <taxon>Haptophyta</taxon>
        <taxon>Pavlovophyceae</taxon>
        <taxon>Pavlovales</taxon>
        <taxon>Pavlovaceae</taxon>
        <taxon>Diacronema</taxon>
    </lineage>
</organism>
<dbReference type="AlphaFoldDB" id="A0A8J6CFV5"/>
<accession>A0A8J6CFV5</accession>
<dbReference type="EMBL" id="JAGTXO010000002">
    <property type="protein sequence ID" value="KAG8469506.1"/>
    <property type="molecule type" value="Genomic_DNA"/>
</dbReference>
<proteinExistence type="predicted"/>
<reference evidence="2" key="1">
    <citation type="submission" date="2021-05" db="EMBL/GenBank/DDBJ databases">
        <title>The genome of the haptophyte Pavlova lutheri (Diacronema luteri, Pavlovales) - a model for lipid biosynthesis in eukaryotic algae.</title>
        <authorList>
            <person name="Hulatt C.J."/>
            <person name="Posewitz M.C."/>
        </authorList>
    </citation>
    <scope>NUCLEOTIDE SEQUENCE</scope>
    <source>
        <strain evidence="2">NIVA-4/92</strain>
    </source>
</reference>
<feature type="region of interest" description="Disordered" evidence="1">
    <location>
        <begin position="486"/>
        <end position="583"/>
    </location>
</feature>
<comment type="caution">
    <text evidence="2">The sequence shown here is derived from an EMBL/GenBank/DDBJ whole genome shotgun (WGS) entry which is preliminary data.</text>
</comment>
<protein>
    <submittedName>
        <fullName evidence="2">Uncharacterized protein</fullName>
    </submittedName>
</protein>
<gene>
    <name evidence="2" type="ORF">KFE25_005961</name>
</gene>
<evidence type="ECO:0000313" key="3">
    <source>
        <dbReference type="Proteomes" id="UP000751190"/>
    </source>
</evidence>
<sequence>MVTRWLPNAEALARADFDWRAAAERSALARARREAATRLQAAARGRATRSRRTRLLVTRAHARSAPPSAAERAAAAAAADVRIALAAAAMVRPPRPAGGVARTATDGADGFGARLHALRGRLTRLLSTWLTGAETWAVRAWRANAAERFRARALLARTASVRAHAAARGVEAIRSAARSARLRAWQLRHARRAALARSRTLWLRWHRHRARPPSAAAVARAVACERTAARARTRTLGSALHELRSAADATAAERVKRRLASACAARARFGARAGAALGRWARWCEHERGVGGALRAAASWARFRALARGARGWRGVAAELGARNTARSRARQLVLTAAAARALLALTAAAVDGTMRHVGGVAVGTAHGRRALARVAIAAVTTRARRRLARTHVAAASAHLALGRPLGALRRWAARGARRARASAAAELADAARRRAAVNRLRGAAAQARARAQHATLARDLGVAHARWRALRRALGALAPLPAAGVARHASPPSLGALGGADDGDGDARGDDRGALGGRGGSWPAPRSVSCADAARVSSPSPRTPLRIAPAIVPLSPRARARTPPTARASFGHRRSAAAQLDRRRKLHGATCRWRRAALVRARGARAAQALARQWLRAWRAASRAESVSRAASLSRGQALARRSRAARARRCSRPFGEWWARARVRGAAASRAPFAAAAAAVWRRGRALGRWLAAAARARVARRRARAADARRVRAALRGVLRAARAAAVARRRALLLVHGPEAALAAATRSRWLDKWRGAAAARSAGAVRLRAARRGAAAVALRALRGATAAAGPRMSPLAVPPARARRAAALRRWLAVRAAAAVHTSAAAAVRARAARTAHATALVRWGAALTVALRRAMSARALRTLRTATQRARARSVGLAARALVAVERTQASGAARLLLRWRTGARHVAQRAAQHASMHDALVAAPPAVSTRLGRGARLRGGAARAHDALCTWRGEAARQRTRELAAFSRRAARGVPRRAVDGRAWAGRAGELAAPHAAARADVRGLRWA</sequence>
<keyword evidence="3" id="KW-1185">Reference proteome</keyword>
<evidence type="ECO:0000313" key="2">
    <source>
        <dbReference type="EMBL" id="KAG8469506.1"/>
    </source>
</evidence>
<dbReference type="Proteomes" id="UP000751190">
    <property type="component" value="Unassembled WGS sequence"/>
</dbReference>
<dbReference type="PROSITE" id="PS50096">
    <property type="entry name" value="IQ"/>
    <property type="match status" value="1"/>
</dbReference>